<dbReference type="KEGG" id="bnn:FOA43_004013"/>
<keyword evidence="5" id="KW-1185">Reference proteome</keyword>
<dbReference type="Pfam" id="PF04421">
    <property type="entry name" value="Mss4"/>
    <property type="match status" value="1"/>
</dbReference>
<keyword evidence="1" id="KW-0813">Transport</keyword>
<evidence type="ECO:0000256" key="2">
    <source>
        <dbReference type="ARBA" id="ARBA00022658"/>
    </source>
</evidence>
<dbReference type="GeneID" id="62197413"/>
<dbReference type="OrthoDB" id="30840at2759"/>
<organism evidence="4 5">
    <name type="scientific">Eeniella nana</name>
    <name type="common">Yeast</name>
    <name type="synonym">Brettanomyces nanus</name>
    <dbReference type="NCBI Taxonomy" id="13502"/>
    <lineage>
        <taxon>Eukaryota</taxon>
        <taxon>Fungi</taxon>
        <taxon>Dikarya</taxon>
        <taxon>Ascomycota</taxon>
        <taxon>Saccharomycotina</taxon>
        <taxon>Pichiomycetes</taxon>
        <taxon>Pichiales</taxon>
        <taxon>Pichiaceae</taxon>
        <taxon>Brettanomyces</taxon>
    </lineage>
</organism>
<dbReference type="AlphaFoldDB" id="A0A875S4Q7"/>
<dbReference type="GO" id="GO:0007264">
    <property type="term" value="P:small GTPase-mediated signal transduction"/>
    <property type="evidence" value="ECO:0007669"/>
    <property type="project" value="InterPro"/>
</dbReference>
<dbReference type="PROSITE" id="PS51796">
    <property type="entry name" value="MSS4"/>
    <property type="match status" value="1"/>
</dbReference>
<dbReference type="SUPFAM" id="SSF51316">
    <property type="entry name" value="Mss4-like"/>
    <property type="match status" value="1"/>
</dbReference>
<accession>A0A875S4Q7</accession>
<keyword evidence="3" id="KW-0653">Protein transport</keyword>
<protein>
    <submittedName>
        <fullName evidence="4">Uncharacterized protein</fullName>
    </submittedName>
</protein>
<sequence length="159" mass="17771">MTSTRYYCPFDCETTIIKLPIETDNDDGKSRRYNQASLSITPLPFKFIKCRREVNDIDSVDAASGIQATQFYRVDSFWDFDNVGVSKPVINITSDQVINLVRCDTNESENFLIYRYLTCGGCDKGAVGFGGVPLKKDVKSHAAITVIANANDLIYFVTV</sequence>
<proteinExistence type="predicted"/>
<dbReference type="InterPro" id="IPR007515">
    <property type="entry name" value="Mss4"/>
</dbReference>
<evidence type="ECO:0000313" key="4">
    <source>
        <dbReference type="EMBL" id="QPG76621.1"/>
    </source>
</evidence>
<evidence type="ECO:0000313" key="5">
    <source>
        <dbReference type="Proteomes" id="UP000662931"/>
    </source>
</evidence>
<keyword evidence="2" id="KW-0344">Guanine-nucleotide releasing factor</keyword>
<dbReference type="Gene3D" id="2.170.150.10">
    <property type="entry name" value="Metal Binding Protein, Guanine Nucleotide Exchange Factor, Chain A"/>
    <property type="match status" value="1"/>
</dbReference>
<dbReference type="GO" id="GO:0005085">
    <property type="term" value="F:guanyl-nucleotide exchange factor activity"/>
    <property type="evidence" value="ECO:0007669"/>
    <property type="project" value="UniProtKB-KW"/>
</dbReference>
<name>A0A875S4Q7_EENNA</name>
<gene>
    <name evidence="4" type="ORF">FOA43_004013</name>
</gene>
<reference evidence="4" key="1">
    <citation type="submission" date="2020-10" db="EMBL/GenBank/DDBJ databases">
        <authorList>
            <person name="Roach M.J.R."/>
        </authorList>
    </citation>
    <scope>NUCLEOTIDE SEQUENCE</scope>
    <source>
        <strain evidence="4">CBS 1945</strain>
    </source>
</reference>
<evidence type="ECO:0000256" key="3">
    <source>
        <dbReference type="ARBA" id="ARBA00022927"/>
    </source>
</evidence>
<dbReference type="GO" id="GO:0015031">
    <property type="term" value="P:protein transport"/>
    <property type="evidence" value="ECO:0007669"/>
    <property type="project" value="UniProtKB-KW"/>
</dbReference>
<dbReference type="Proteomes" id="UP000662931">
    <property type="component" value="Chromosome 4"/>
</dbReference>
<dbReference type="RefSeq" id="XP_038780186.1">
    <property type="nucleotide sequence ID" value="XM_038924258.1"/>
</dbReference>
<dbReference type="InterPro" id="IPR011323">
    <property type="entry name" value="Mss4/transl-control_tumour"/>
</dbReference>
<dbReference type="InterPro" id="IPR011057">
    <property type="entry name" value="Mss4-like_sf"/>
</dbReference>
<dbReference type="EMBL" id="CP064815">
    <property type="protein sequence ID" value="QPG76621.1"/>
    <property type="molecule type" value="Genomic_DNA"/>
</dbReference>
<evidence type="ECO:0000256" key="1">
    <source>
        <dbReference type="ARBA" id="ARBA00022448"/>
    </source>
</evidence>